<dbReference type="VEuPathDB" id="FungiDB:NEUTE1DRAFT_40144"/>
<feature type="compositionally biased region" description="Low complexity" evidence="1">
    <location>
        <begin position="213"/>
        <end position="227"/>
    </location>
</feature>
<evidence type="ECO:0000313" key="3">
    <source>
        <dbReference type="Proteomes" id="UP000008065"/>
    </source>
</evidence>
<dbReference type="HOGENOM" id="CLU_264527_0_0_1"/>
<feature type="compositionally biased region" description="Pro residues" evidence="1">
    <location>
        <begin position="533"/>
        <end position="544"/>
    </location>
</feature>
<name>F8MIE5_NEUT8</name>
<protein>
    <submittedName>
        <fullName evidence="2">Uncharacterized protein</fullName>
    </submittedName>
</protein>
<feature type="compositionally biased region" description="Low complexity" evidence="1">
    <location>
        <begin position="572"/>
        <end position="599"/>
    </location>
</feature>
<dbReference type="KEGG" id="nte:NEUTE1DRAFT40144"/>
<feature type="region of interest" description="Disordered" evidence="1">
    <location>
        <begin position="468"/>
        <end position="599"/>
    </location>
</feature>
<feature type="compositionally biased region" description="Pro residues" evidence="1">
    <location>
        <begin position="716"/>
        <end position="730"/>
    </location>
</feature>
<feature type="region of interest" description="Disordered" evidence="1">
    <location>
        <begin position="213"/>
        <end position="348"/>
    </location>
</feature>
<feature type="region of interest" description="Disordered" evidence="1">
    <location>
        <begin position="695"/>
        <end position="734"/>
    </location>
</feature>
<feature type="compositionally biased region" description="Basic residues" evidence="1">
    <location>
        <begin position="288"/>
        <end position="298"/>
    </location>
</feature>
<feature type="compositionally biased region" description="Low complexity" evidence="1">
    <location>
        <begin position="616"/>
        <end position="627"/>
    </location>
</feature>
<proteinExistence type="predicted"/>
<feature type="compositionally biased region" description="Polar residues" evidence="1">
    <location>
        <begin position="228"/>
        <end position="241"/>
    </location>
</feature>
<sequence length="1224" mass="132069">MSDANHNQPGPDPSQSEYVQSVFAFQMEPIDPALTAGQSNTPLRPTAQPIQSQSFPNNLGQIQSSTSLPNHPPPNPSHHSGGIAAQNNPNMRVMGNGNGMAPAQGSAFNPQSPSVCFQSRPQPSVDQSMAATQANLHNNMVNPGAQQAAQQPQLSFNDYLDYAVAPMPQYAHYQQSVNGTMNQYLGQVPSSFDFSTIPGAASHYNIGSFHNNSNNNNSSFRPNSMPSVKSQAAQPPATSLSADALSRAAESMNSQVAAETAKKRASKSATSQIPLPDKPQEANPAQPAKRKRNYAPRKPKVEGTSDPTAPKEPPKKRQRTQKKKTETTAPIGSEATAPVAPMAFMPTATSTPTITPALLSTNYHEASPESATSVSYAPHKQVAQLSSQAPIFNMAPPSPIQVPSEFVAAANSAPIPTLRSARPVQVMNQTPATGIQNPVSAVPNKVSPVPVPNIPIVAKVPSVFPRQAPGTAQASTQAFAQGPARTPALSPTPAPTPTPTPARVSPQHPVQPSKQDVVGASVQRTPNAAFTPSPSPAPARPPPQSSTQGQTQPPAQPPLKPSTYMVPQSVGQQPTQQAVHQQAQQAAQRPAQQVAQPPAQHIVQYDVQRQAQVRAQHQAQAAAQNRVSAQPAIQHSYQHAVQQPAKPRAQQKAQKQVQQQAPKQQTQQQHTQQQFLQQAQQQTQNGVPILAQHAVQHQTQAAAQIPTQHTTQTPTGPSPNPSTQPAPVPSLPNVNTERLAKPVTPTIISPQADTDLYCVFGMHTLHHFRVRRSTLKHLHHPTTLTTSPFPNIVYINFNEALTIPGSTPTELSNAPGETADSHMQAFGRLLRLLEDPATQGKTACDVDTIWRLSNLQPALGLDKEYVRWLRRCMGLFIKQVTLPVPAPVTTAGQASGGGHKQNRNGNHAMGEDLFEERDMKGVDLKKNKWEKALEACRKFTWIVEWRTLVARLAYLCSVDKDAGGRFVLKKPGAGAGGGGVLNRLLVGEETIDAIVNTRTKACQYLTNVAENTCKNWHGRIKNGQRNGGCRSRLCMEKRMAGLIQVVKGLGLHIPKETTTITTSGSNPETLFQAQTQPTTTNGIESTFHGQGTKMIIGLSIHSVVDILKAIEHERRGRYRFADAMIQQFGGKCYDCMKGSAFGPGELNPTNSLFPIIDLLYEMLWELRVKFLEWTEFPWAEKIVLTLEGVEGVEAEKMQGRLRDVVGGSKAVVTTKDGMEPVSAS</sequence>
<organism evidence="2 3">
    <name type="scientific">Neurospora tetrasperma (strain FGSC 2508 / ATCC MYA-4615 / P0657)</name>
    <dbReference type="NCBI Taxonomy" id="510951"/>
    <lineage>
        <taxon>Eukaryota</taxon>
        <taxon>Fungi</taxon>
        <taxon>Dikarya</taxon>
        <taxon>Ascomycota</taxon>
        <taxon>Pezizomycotina</taxon>
        <taxon>Sordariomycetes</taxon>
        <taxon>Sordariomycetidae</taxon>
        <taxon>Sordariales</taxon>
        <taxon>Sordariaceae</taxon>
        <taxon>Neurospora</taxon>
    </lineage>
</organism>
<evidence type="ECO:0000256" key="1">
    <source>
        <dbReference type="SAM" id="MobiDB-lite"/>
    </source>
</evidence>
<dbReference type="RefSeq" id="XP_009848838.1">
    <property type="nucleotide sequence ID" value="XM_009850536.1"/>
</dbReference>
<feature type="compositionally biased region" description="Pro residues" evidence="1">
    <location>
        <begin position="490"/>
        <end position="500"/>
    </location>
</feature>
<feature type="region of interest" description="Disordered" evidence="1">
    <location>
        <begin position="1"/>
        <end position="122"/>
    </location>
</feature>
<dbReference type="AlphaFoldDB" id="F8MIE5"/>
<feature type="compositionally biased region" description="Polar residues" evidence="1">
    <location>
        <begin position="106"/>
        <end position="122"/>
    </location>
</feature>
<gene>
    <name evidence="2" type="ORF">NEUTE1DRAFT_40144</name>
</gene>
<accession>F8MIE5</accession>
<feature type="compositionally biased region" description="Low complexity" evidence="1">
    <location>
        <begin position="695"/>
        <end position="715"/>
    </location>
</feature>
<feature type="compositionally biased region" description="Polar residues" evidence="1">
    <location>
        <begin position="1"/>
        <end position="19"/>
    </location>
</feature>
<dbReference type="OrthoDB" id="4584342at2759"/>
<feature type="compositionally biased region" description="Polar residues" evidence="1">
    <location>
        <begin position="36"/>
        <end position="63"/>
    </location>
</feature>
<keyword evidence="3" id="KW-1185">Reference proteome</keyword>
<feature type="region of interest" description="Disordered" evidence="1">
    <location>
        <begin position="616"/>
        <end position="672"/>
    </location>
</feature>
<dbReference type="GeneID" id="20827733"/>
<reference evidence="3" key="1">
    <citation type="journal article" date="2011" name="Genetics">
        <title>Massive changes in genome architecture accompany the transition to self-fertility in the filamentous fungus Neurospora tetrasperma.</title>
        <authorList>
            <person name="Ellison C.E."/>
            <person name="Stajich J.E."/>
            <person name="Jacobson D.J."/>
            <person name="Natvig D.O."/>
            <person name="Lapidus A."/>
            <person name="Foster B."/>
            <person name="Aerts A."/>
            <person name="Riley R."/>
            <person name="Lindquist E.A."/>
            <person name="Grigoriev I.V."/>
            <person name="Taylor J.W."/>
        </authorList>
    </citation>
    <scope>NUCLEOTIDE SEQUENCE [LARGE SCALE GENOMIC DNA]</scope>
    <source>
        <strain evidence="3">FGSC 2508 / P0657</strain>
    </source>
</reference>
<feature type="compositionally biased region" description="Polar residues" evidence="1">
    <location>
        <begin position="631"/>
        <end position="641"/>
    </location>
</feature>
<feature type="compositionally biased region" description="Polar residues" evidence="1">
    <location>
        <begin position="470"/>
        <end position="479"/>
    </location>
</feature>
<dbReference type="Proteomes" id="UP000008065">
    <property type="component" value="Unassembled WGS sequence"/>
</dbReference>
<dbReference type="EMBL" id="GL891303">
    <property type="protein sequence ID" value="EGO58949.1"/>
    <property type="molecule type" value="Genomic_DNA"/>
</dbReference>
<evidence type="ECO:0000313" key="2">
    <source>
        <dbReference type="EMBL" id="EGO58949.1"/>
    </source>
</evidence>
<feature type="compositionally biased region" description="Low complexity" evidence="1">
    <location>
        <begin position="642"/>
        <end position="672"/>
    </location>
</feature>